<keyword evidence="2" id="KW-0812">Transmembrane</keyword>
<dbReference type="Proteomes" id="UP000253551">
    <property type="component" value="Unassembled WGS sequence"/>
</dbReference>
<sequence>MPVRKQSPYGPFVEYVVLPAIRIGLLFLSIIAIGFGSWLETNDQIDQCSFKSTVSLHQVFLFRNITNNMTTPDSVSFGLWKHCYIYSHNCTCSPTNLRYQPDVSTILQVAATTHNAIAPVSTSTSLSRILPLTLATLFGSTAFLLGLYTNKRGKYIYRRMTVGLIAATTLLVTYTFGYSYQRYFQMIKETCASPDNDVYCARHTLQSEVVIFGIALACLAFALLFWISASSFLSKGNDDSVARTTDPEPIQRRLTPMNHPLPLQEDELAVWRDIALFDFEQSGLGEEKKYGEKKRMSRLPESALSPPPPLKHRQSTRDPKRYSRKESNDLAMRRTSTDWEQRFHVSQTSFVGGAKKTPTRMSPYCMTPQMDDDSYFSHHRRKSSNSQLGRSNNKVLDKRIQDYFQNTH</sequence>
<evidence type="ECO:0000313" key="4">
    <source>
        <dbReference type="Proteomes" id="UP000253551"/>
    </source>
</evidence>
<keyword evidence="2" id="KW-0472">Membrane</keyword>
<feature type="transmembrane region" description="Helical" evidence="2">
    <location>
        <begin position="209"/>
        <end position="227"/>
    </location>
</feature>
<feature type="transmembrane region" description="Helical" evidence="2">
    <location>
        <begin position="160"/>
        <end position="180"/>
    </location>
</feature>
<feature type="compositionally biased region" description="Basic and acidic residues" evidence="1">
    <location>
        <begin position="315"/>
        <end position="335"/>
    </location>
</feature>
<organism evidence="3 4">
    <name type="scientific">Rhizopus stolonifer</name>
    <name type="common">Rhizopus nigricans</name>
    <dbReference type="NCBI Taxonomy" id="4846"/>
    <lineage>
        <taxon>Eukaryota</taxon>
        <taxon>Fungi</taxon>
        <taxon>Fungi incertae sedis</taxon>
        <taxon>Mucoromycota</taxon>
        <taxon>Mucoromycotina</taxon>
        <taxon>Mucoromycetes</taxon>
        <taxon>Mucorales</taxon>
        <taxon>Mucorineae</taxon>
        <taxon>Rhizopodaceae</taxon>
        <taxon>Rhizopus</taxon>
    </lineage>
</organism>
<feature type="region of interest" description="Disordered" evidence="1">
    <location>
        <begin position="288"/>
        <end position="335"/>
    </location>
</feature>
<feature type="region of interest" description="Disordered" evidence="1">
    <location>
        <begin position="235"/>
        <end position="258"/>
    </location>
</feature>
<comment type="caution">
    <text evidence="3">The sequence shown here is derived from an EMBL/GenBank/DDBJ whole genome shotgun (WGS) entry which is preliminary data.</text>
</comment>
<gene>
    <name evidence="3" type="ORF">CU098_003157</name>
</gene>
<dbReference type="Gene3D" id="1.20.140.150">
    <property type="match status" value="1"/>
</dbReference>
<protein>
    <submittedName>
        <fullName evidence="3">Uncharacterized protein</fullName>
    </submittedName>
</protein>
<feature type="compositionally biased region" description="Polar residues" evidence="1">
    <location>
        <begin position="384"/>
        <end position="394"/>
    </location>
</feature>
<feature type="compositionally biased region" description="Basic and acidic residues" evidence="1">
    <location>
        <begin position="236"/>
        <end position="251"/>
    </location>
</feature>
<evidence type="ECO:0000313" key="3">
    <source>
        <dbReference type="EMBL" id="RCH78914.1"/>
    </source>
</evidence>
<accession>A0A367IML8</accession>
<evidence type="ECO:0000256" key="2">
    <source>
        <dbReference type="SAM" id="Phobius"/>
    </source>
</evidence>
<proteinExistence type="predicted"/>
<dbReference type="AlphaFoldDB" id="A0A367IML8"/>
<feature type="transmembrane region" description="Helical" evidence="2">
    <location>
        <begin position="129"/>
        <end position="148"/>
    </location>
</feature>
<name>A0A367IML8_RHIST</name>
<reference evidence="3 4" key="1">
    <citation type="journal article" date="2018" name="G3 (Bethesda)">
        <title>Phylogenetic and Phylogenomic Definition of Rhizopus Species.</title>
        <authorList>
            <person name="Gryganskyi A.P."/>
            <person name="Golan J."/>
            <person name="Dolatabadi S."/>
            <person name="Mondo S."/>
            <person name="Robb S."/>
            <person name="Idnurm A."/>
            <person name="Muszewska A."/>
            <person name="Steczkiewicz K."/>
            <person name="Masonjones S."/>
            <person name="Liao H.L."/>
            <person name="Gajdeczka M.T."/>
            <person name="Anike F."/>
            <person name="Vuek A."/>
            <person name="Anishchenko I.M."/>
            <person name="Voigt K."/>
            <person name="de Hoog G.S."/>
            <person name="Smith M.E."/>
            <person name="Heitman J."/>
            <person name="Vilgalys R."/>
            <person name="Stajich J.E."/>
        </authorList>
    </citation>
    <scope>NUCLEOTIDE SEQUENCE [LARGE SCALE GENOMIC DNA]</scope>
    <source>
        <strain evidence="3 4">LSU 92-RS-03</strain>
    </source>
</reference>
<dbReference type="EMBL" id="PJQM01006907">
    <property type="protein sequence ID" value="RCH78914.1"/>
    <property type="molecule type" value="Genomic_DNA"/>
</dbReference>
<keyword evidence="4" id="KW-1185">Reference proteome</keyword>
<feature type="transmembrane region" description="Helical" evidence="2">
    <location>
        <begin position="12"/>
        <end position="35"/>
    </location>
</feature>
<keyword evidence="2" id="KW-1133">Transmembrane helix</keyword>
<feature type="region of interest" description="Disordered" evidence="1">
    <location>
        <begin position="372"/>
        <end position="397"/>
    </location>
</feature>
<dbReference type="OrthoDB" id="2262162at2759"/>
<evidence type="ECO:0000256" key="1">
    <source>
        <dbReference type="SAM" id="MobiDB-lite"/>
    </source>
</evidence>